<accession>A0A1L7CVJ1</accession>
<dbReference type="NCBIfam" id="TIGR03941">
    <property type="entry name" value="tRNA_deam_assoc"/>
    <property type="match status" value="1"/>
</dbReference>
<dbReference type="Proteomes" id="UP000185469">
    <property type="component" value="Chromosome"/>
</dbReference>
<gene>
    <name evidence="1" type="ORF">CSPHI_00495</name>
</gene>
<organism evidence="1 2">
    <name type="scientific">Corynebacterium sphenisci DSM 44792</name>
    <dbReference type="NCBI Taxonomy" id="1437874"/>
    <lineage>
        <taxon>Bacteria</taxon>
        <taxon>Bacillati</taxon>
        <taxon>Actinomycetota</taxon>
        <taxon>Actinomycetes</taxon>
        <taxon>Mycobacteriales</taxon>
        <taxon>Corynebacteriaceae</taxon>
        <taxon>Corynebacterium</taxon>
    </lineage>
</organism>
<dbReference type="OrthoDB" id="5189541at2"/>
<protein>
    <recommendedName>
        <fullName evidence="3">tRNA adenosine deaminase</fullName>
    </recommendedName>
</protein>
<sequence length="176" mass="18806">MSTTDREYAGADEDRSYAVAVTLAEEGWSVTELDDAALDSLAGAVSRLRRLRAERACFALLNIDDDYFIILRPVPGAVHALLSDATAAVTDDIAAEVLDELDEEVPDLDEDEAAAADPWPEGDLGLLADVGLPEDVLAVICEDANLWASEQLHAVAQVLGFDDELAEVTGYGVDDD</sequence>
<evidence type="ECO:0000313" key="1">
    <source>
        <dbReference type="EMBL" id="APT89821.1"/>
    </source>
</evidence>
<dbReference type="STRING" id="1437874.CSPHI_00495"/>
<name>A0A1L7CVJ1_9CORY</name>
<dbReference type="EMBL" id="CP009248">
    <property type="protein sequence ID" value="APT89821.1"/>
    <property type="molecule type" value="Genomic_DNA"/>
</dbReference>
<dbReference type="KEGG" id="csph:CSPHI_00495"/>
<evidence type="ECO:0000313" key="2">
    <source>
        <dbReference type="Proteomes" id="UP000185469"/>
    </source>
</evidence>
<reference evidence="1 2" key="1">
    <citation type="submission" date="2014-08" db="EMBL/GenBank/DDBJ databases">
        <title>Complete genome sequence of Corynebacterium sphenisci CECT 5990(T) (=DSM 44792(T)), isolated from healthy wild penguins.</title>
        <authorList>
            <person name="Ruckert C."/>
            <person name="Albersmeier A."/>
            <person name="Winkler A."/>
            <person name="Kalinowski J."/>
        </authorList>
    </citation>
    <scope>NUCLEOTIDE SEQUENCE [LARGE SCALE GENOMIC DNA]</scope>
    <source>
        <strain evidence="1 2">DSM 44792</strain>
    </source>
</reference>
<dbReference type="InterPro" id="IPR023869">
    <property type="entry name" value="tRNA_Adeno_NH3ase_assoc_put"/>
</dbReference>
<evidence type="ECO:0008006" key="3">
    <source>
        <dbReference type="Google" id="ProtNLM"/>
    </source>
</evidence>
<proteinExistence type="predicted"/>
<dbReference type="AlphaFoldDB" id="A0A1L7CVJ1"/>
<keyword evidence="2" id="KW-1185">Reference proteome</keyword>
<dbReference type="RefSeq" id="WP_075691014.1">
    <property type="nucleotide sequence ID" value="NZ_CP009248.1"/>
</dbReference>